<keyword evidence="3 8" id="KW-0509">mRNA transport</keyword>
<dbReference type="Pfam" id="PF05172">
    <property type="entry name" value="RRM_Nup35"/>
    <property type="match status" value="1"/>
</dbReference>
<dbReference type="GO" id="GO:0017056">
    <property type="term" value="F:structural constituent of nuclear pore"/>
    <property type="evidence" value="ECO:0007669"/>
    <property type="project" value="TreeGrafter"/>
</dbReference>
<dbReference type="Gene3D" id="3.30.70.330">
    <property type="match status" value="1"/>
</dbReference>
<dbReference type="SUPFAM" id="SSF54928">
    <property type="entry name" value="RNA-binding domain, RBD"/>
    <property type="match status" value="1"/>
</dbReference>
<dbReference type="InterPro" id="IPR007846">
    <property type="entry name" value="RRM_NUP35_dom"/>
</dbReference>
<dbReference type="HOGENOM" id="CLU_809131_0_0_1"/>
<reference evidence="12" key="1">
    <citation type="journal article" date="2014" name="Proc. Natl. Acad. Sci. U.S.A.">
        <title>Extensive sampling of basidiomycete genomes demonstrates inadequacy of the white-rot/brown-rot paradigm for wood decay fungi.</title>
        <authorList>
            <person name="Riley R."/>
            <person name="Salamov A.A."/>
            <person name="Brown D.W."/>
            <person name="Nagy L.G."/>
            <person name="Floudas D."/>
            <person name="Held B.W."/>
            <person name="Levasseur A."/>
            <person name="Lombard V."/>
            <person name="Morin E."/>
            <person name="Otillar R."/>
            <person name="Lindquist E.A."/>
            <person name="Sun H."/>
            <person name="LaButti K.M."/>
            <person name="Schmutz J."/>
            <person name="Jabbour D."/>
            <person name="Luo H."/>
            <person name="Baker S.E."/>
            <person name="Pisabarro A.G."/>
            <person name="Walton J.D."/>
            <person name="Blanchette R.A."/>
            <person name="Henrissat B."/>
            <person name="Martin F."/>
            <person name="Cullen D."/>
            <person name="Hibbett D.S."/>
            <person name="Grigoriev I.V."/>
        </authorList>
    </citation>
    <scope>NUCLEOTIDE SEQUENCE [LARGE SCALE GENOMIC DNA]</scope>
    <source>
        <strain evidence="12">MUCL 33604</strain>
    </source>
</reference>
<keyword evidence="12" id="KW-1185">Reference proteome</keyword>
<keyword evidence="2 8" id="KW-0813">Transport</keyword>
<dbReference type="PANTHER" id="PTHR21527">
    <property type="entry name" value="NUCLEOPORIN NUP35"/>
    <property type="match status" value="1"/>
</dbReference>
<dbReference type="GO" id="GO:0051028">
    <property type="term" value="P:mRNA transport"/>
    <property type="evidence" value="ECO:0007669"/>
    <property type="project" value="UniProtKB-UniRule"/>
</dbReference>
<evidence type="ECO:0000256" key="6">
    <source>
        <dbReference type="ARBA" id="ARBA00023132"/>
    </source>
</evidence>
<evidence type="ECO:0000256" key="2">
    <source>
        <dbReference type="ARBA" id="ARBA00022448"/>
    </source>
</evidence>
<dbReference type="STRING" id="933084.A0A067Q3U6"/>
<dbReference type="PROSITE" id="PS51472">
    <property type="entry name" value="RRM_NUP35"/>
    <property type="match status" value="1"/>
</dbReference>
<evidence type="ECO:0000256" key="8">
    <source>
        <dbReference type="PROSITE-ProRule" id="PRU00804"/>
    </source>
</evidence>
<dbReference type="GO" id="GO:0006607">
    <property type="term" value="P:NLS-bearing protein import into nucleus"/>
    <property type="evidence" value="ECO:0007669"/>
    <property type="project" value="TreeGrafter"/>
</dbReference>
<protein>
    <recommendedName>
        <fullName evidence="10">RRM Nup35-type domain-containing protein</fullName>
    </recommendedName>
</protein>
<evidence type="ECO:0000313" key="12">
    <source>
        <dbReference type="Proteomes" id="UP000027265"/>
    </source>
</evidence>
<dbReference type="GO" id="GO:0044615">
    <property type="term" value="C:nuclear pore nuclear basket"/>
    <property type="evidence" value="ECO:0007669"/>
    <property type="project" value="TreeGrafter"/>
</dbReference>
<comment type="subcellular location">
    <subcellularLocation>
        <location evidence="1">Nucleus</location>
        <location evidence="1">Nuclear pore complex</location>
    </subcellularLocation>
</comment>
<gene>
    <name evidence="11" type="ORF">JAAARDRAFT_31119</name>
</gene>
<feature type="compositionally biased region" description="Polar residues" evidence="9">
    <location>
        <begin position="119"/>
        <end position="135"/>
    </location>
</feature>
<dbReference type="GO" id="GO:0003676">
    <property type="term" value="F:nucleic acid binding"/>
    <property type="evidence" value="ECO:0007669"/>
    <property type="project" value="InterPro"/>
</dbReference>
<accession>A0A067Q3U6</accession>
<feature type="compositionally biased region" description="Low complexity" evidence="9">
    <location>
        <begin position="1"/>
        <end position="10"/>
    </location>
</feature>
<dbReference type="OrthoDB" id="3365060at2759"/>
<organism evidence="11 12">
    <name type="scientific">Jaapia argillacea MUCL 33604</name>
    <dbReference type="NCBI Taxonomy" id="933084"/>
    <lineage>
        <taxon>Eukaryota</taxon>
        <taxon>Fungi</taxon>
        <taxon>Dikarya</taxon>
        <taxon>Basidiomycota</taxon>
        <taxon>Agaricomycotina</taxon>
        <taxon>Agaricomycetes</taxon>
        <taxon>Agaricomycetidae</taxon>
        <taxon>Jaapiales</taxon>
        <taxon>Jaapiaceae</taxon>
        <taxon>Jaapia</taxon>
    </lineage>
</organism>
<evidence type="ECO:0000256" key="1">
    <source>
        <dbReference type="ARBA" id="ARBA00004567"/>
    </source>
</evidence>
<dbReference type="AlphaFoldDB" id="A0A067Q3U6"/>
<feature type="region of interest" description="Disordered" evidence="9">
    <location>
        <begin position="1"/>
        <end position="98"/>
    </location>
</feature>
<name>A0A067Q3U6_9AGAM</name>
<feature type="compositionally biased region" description="Low complexity" evidence="9">
    <location>
        <begin position="171"/>
        <end position="190"/>
    </location>
</feature>
<dbReference type="InterPro" id="IPR012677">
    <property type="entry name" value="Nucleotide-bd_a/b_plait_sf"/>
</dbReference>
<dbReference type="EMBL" id="KL197712">
    <property type="protein sequence ID" value="KDQ61654.1"/>
    <property type="molecule type" value="Genomic_DNA"/>
</dbReference>
<evidence type="ECO:0000256" key="4">
    <source>
        <dbReference type="ARBA" id="ARBA00022927"/>
    </source>
</evidence>
<dbReference type="InParanoid" id="A0A067Q3U6"/>
<evidence type="ECO:0000256" key="3">
    <source>
        <dbReference type="ARBA" id="ARBA00022816"/>
    </source>
</evidence>
<evidence type="ECO:0000313" key="11">
    <source>
        <dbReference type="EMBL" id="KDQ61654.1"/>
    </source>
</evidence>
<feature type="region of interest" description="Disordered" evidence="9">
    <location>
        <begin position="115"/>
        <end position="190"/>
    </location>
</feature>
<dbReference type="Proteomes" id="UP000027265">
    <property type="component" value="Unassembled WGS sequence"/>
</dbReference>
<feature type="region of interest" description="Disordered" evidence="9">
    <location>
        <begin position="295"/>
        <end position="360"/>
    </location>
</feature>
<feature type="compositionally biased region" description="Low complexity" evidence="9">
    <location>
        <begin position="35"/>
        <end position="55"/>
    </location>
</feature>
<evidence type="ECO:0000259" key="10">
    <source>
        <dbReference type="PROSITE" id="PS51472"/>
    </source>
</evidence>
<keyword evidence="6 8" id="KW-0906">Nuclear pore complex</keyword>
<dbReference type="PANTHER" id="PTHR21527:SF6">
    <property type="entry name" value="NUCLEOPORIN NUP35"/>
    <property type="match status" value="1"/>
</dbReference>
<feature type="domain" description="RRM Nup35-type" evidence="10">
    <location>
        <begin position="190"/>
        <end position="271"/>
    </location>
</feature>
<dbReference type="InterPro" id="IPR035979">
    <property type="entry name" value="RBD_domain_sf"/>
</dbReference>
<feature type="compositionally biased region" description="Polar residues" evidence="9">
    <location>
        <begin position="56"/>
        <end position="74"/>
    </location>
</feature>
<keyword evidence="7 8" id="KW-0539">Nucleus</keyword>
<sequence>MFGGSFVSSSSDERARSSFAHSSQSPPHAPQFSVAGMSGASVSHHGHSSSWSTASPGPTLSTSLSDPFAQSRTPYQPGYLMSMSPQKAAPANTQRYDEVPIVQTKAKMNNHLARGSASEFGSDSMFQSSRRQQTLPDEDAPPTSSINDMMNDFPPDSASLRFSERKPAFQTPPSRTPISRTPQPTPNTQTSQPLFVIVFGYPPDKYTATVEYFKSLGDTTDADPNTEILNCFRIGFNDPGEALRAVRKNGEVLGGCWMVGAKWADAAQAESLLGQSVRAPDSGRGATSMDAMAVDEAPSPTGNGGRTTTPSIGTPLKLAPSGSAFRKPAPPHNTPRVQQPEPGQRVHLDPAQPSPTKGMLGQVSDLIFGW</sequence>
<dbReference type="GO" id="GO:0005543">
    <property type="term" value="F:phospholipid binding"/>
    <property type="evidence" value="ECO:0007669"/>
    <property type="project" value="TreeGrafter"/>
</dbReference>
<evidence type="ECO:0000256" key="9">
    <source>
        <dbReference type="SAM" id="MobiDB-lite"/>
    </source>
</evidence>
<dbReference type="GO" id="GO:0044613">
    <property type="term" value="C:nuclear pore central transport channel"/>
    <property type="evidence" value="ECO:0007669"/>
    <property type="project" value="TreeGrafter"/>
</dbReference>
<proteinExistence type="predicted"/>
<dbReference type="GO" id="GO:0006999">
    <property type="term" value="P:nuclear pore organization"/>
    <property type="evidence" value="ECO:0007669"/>
    <property type="project" value="TreeGrafter"/>
</dbReference>
<evidence type="ECO:0000256" key="5">
    <source>
        <dbReference type="ARBA" id="ARBA00023010"/>
    </source>
</evidence>
<keyword evidence="5" id="KW-0811">Translocation</keyword>
<evidence type="ECO:0000256" key="7">
    <source>
        <dbReference type="ARBA" id="ARBA00023242"/>
    </source>
</evidence>
<keyword evidence="4" id="KW-0653">Protein transport</keyword>